<dbReference type="GO" id="GO:0003677">
    <property type="term" value="F:DNA binding"/>
    <property type="evidence" value="ECO:0007669"/>
    <property type="project" value="UniProtKB-KW"/>
</dbReference>
<dbReference type="PANTHER" id="PTHR47691">
    <property type="entry name" value="REGULATOR-RELATED"/>
    <property type="match status" value="1"/>
</dbReference>
<gene>
    <name evidence="5" type="ORF">F5544_13120</name>
</gene>
<dbReference type="InterPro" id="IPR016032">
    <property type="entry name" value="Sig_transdc_resp-reg_C-effctor"/>
</dbReference>
<dbReference type="Pfam" id="PF03704">
    <property type="entry name" value="BTAD"/>
    <property type="match status" value="1"/>
</dbReference>
<dbReference type="InterPro" id="IPR001867">
    <property type="entry name" value="OmpR/PhoB-type_DNA-bd"/>
</dbReference>
<feature type="domain" description="OmpR/PhoB-type" evidence="3">
    <location>
        <begin position="16"/>
        <end position="91"/>
    </location>
</feature>
<dbReference type="KEGG" id="nah:F5544_13120"/>
<dbReference type="Gene3D" id="3.40.50.300">
    <property type="entry name" value="P-loop containing nucleotide triphosphate hydrolases"/>
    <property type="match status" value="1"/>
</dbReference>
<dbReference type="InterPro" id="IPR058852">
    <property type="entry name" value="HTH_77"/>
</dbReference>
<dbReference type="Pfam" id="PF13401">
    <property type="entry name" value="AAA_22"/>
    <property type="match status" value="1"/>
</dbReference>
<dbReference type="Pfam" id="PF25872">
    <property type="entry name" value="HTH_77"/>
    <property type="match status" value="1"/>
</dbReference>
<dbReference type="InterPro" id="IPR027417">
    <property type="entry name" value="P-loop_NTPase"/>
</dbReference>
<name>A0A6G9YBX6_9NOCA</name>
<dbReference type="InterPro" id="IPR011990">
    <property type="entry name" value="TPR-like_helical_dom_sf"/>
</dbReference>
<dbReference type="SUPFAM" id="SSF48452">
    <property type="entry name" value="TPR-like"/>
    <property type="match status" value="1"/>
</dbReference>
<evidence type="ECO:0000259" key="3">
    <source>
        <dbReference type="SMART" id="SM00862"/>
    </source>
</evidence>
<dbReference type="InterPro" id="IPR036388">
    <property type="entry name" value="WH-like_DNA-bd_sf"/>
</dbReference>
<evidence type="ECO:0000256" key="2">
    <source>
        <dbReference type="ARBA" id="ARBA00023125"/>
    </source>
</evidence>
<keyword evidence="6" id="KW-1185">Reference proteome</keyword>
<dbReference type="AlphaFoldDB" id="A0A6G9YBX6"/>
<dbReference type="SUPFAM" id="SSF52540">
    <property type="entry name" value="P-loop containing nucleoside triphosphate hydrolases"/>
    <property type="match status" value="1"/>
</dbReference>
<dbReference type="Gene3D" id="1.10.10.10">
    <property type="entry name" value="Winged helix-like DNA-binding domain superfamily/Winged helix DNA-binding domain"/>
    <property type="match status" value="1"/>
</dbReference>
<dbReference type="Proteomes" id="UP000503540">
    <property type="component" value="Chromosome"/>
</dbReference>
<proteinExistence type="inferred from homology"/>
<dbReference type="SMART" id="SM00862">
    <property type="entry name" value="Trans_reg_C"/>
    <property type="match status" value="1"/>
</dbReference>
<dbReference type="InterPro" id="IPR049945">
    <property type="entry name" value="AAA_22"/>
</dbReference>
<dbReference type="CDD" id="cd15831">
    <property type="entry name" value="BTAD"/>
    <property type="match status" value="1"/>
</dbReference>
<protein>
    <submittedName>
        <fullName evidence="5">AAA family ATPase</fullName>
    </submittedName>
</protein>
<dbReference type="SMART" id="SM01043">
    <property type="entry name" value="BTAD"/>
    <property type="match status" value="1"/>
</dbReference>
<evidence type="ECO:0000256" key="1">
    <source>
        <dbReference type="ARBA" id="ARBA00005820"/>
    </source>
</evidence>
<dbReference type="PANTHER" id="PTHR47691:SF3">
    <property type="entry name" value="HTH-TYPE TRANSCRIPTIONAL REGULATOR RV0890C-RELATED"/>
    <property type="match status" value="1"/>
</dbReference>
<sequence length="945" mass="100304">MMLCRILGPVAVEVDGAAVELGGPVPRRLLAALSTGMGAPLDGAELAELVWGAQQPNDVMKTIRVVVHRLRAALGPRGREWIAPAPGGYRLAAGPGGVDHELFADGVATGLRALAAGRAAEAAEALESALRLWRGRPWPEFDESAAVAASRARLLELREVALEELQAARLECGETTQAVVALSGAITETPYRERRWELLALALYRSGRQAQALAELRRVRDLLVDELGVEPGPALRELERRMLGHDPELLLAGSPSHRIETTESAGAQRVPMVPRPLSALIGRGGELRMLDELLTARRLVTVIGPAGVGKTRIAVEYAAERPDVWLVRLADIHGSAAIAPTIAAAIGLSGVAGDPMTAVCRALTGQPGLLVLDNCEHLVDELVPIVSELLAHASGSRVLATSRQALGIAGEQLMPLRPLSVDAADGRAGAAVELLFERVRAGRADWRHTPADAAAARTICRALDGLPLAIELAAARERALGLSTIATHLHDRVDVLAPTARGSLSPHDSLGAAIEWSIDLLDSADRALLLRLWPFEGGFTWQAVESVRTDRGGAVLAGLAALVDRSVLTVDLGSGRYRLLETIRRHCRDADPDPTASLAAHAVWVRELARGQAALLTGPRSSSAAALLAAEMANIRAGFDHDLTHHPIEALRTAGALGNMWVTIGSVPEGMRCIRAALAACPDAAAVDRAGAMIALSICELHAGDARTALRLAESVIESLDESDPAHEMPLLKAYSRQCNALADLVDLAALRPAHRRFRMAAASPNAPDDMRVNAGLGVAIMRFHDGDVDGAAETMRANGEFARECGYLWGEGISELLLAWLLLGRVVAEPDRILRVFAHLTSAVAAFERQPNASEVLVCLYAGVCALILSDRAEIALRLYAAVRAHAARIGIDPCRYLRLAGPEVAARVNAVLDAAQPAARTPAWQTMIGLFHDAVGELETRGT</sequence>
<dbReference type="GO" id="GO:0016887">
    <property type="term" value="F:ATP hydrolysis activity"/>
    <property type="evidence" value="ECO:0007669"/>
    <property type="project" value="InterPro"/>
</dbReference>
<evidence type="ECO:0000313" key="6">
    <source>
        <dbReference type="Proteomes" id="UP000503540"/>
    </source>
</evidence>
<dbReference type="EMBL" id="CP046172">
    <property type="protein sequence ID" value="QIS10513.1"/>
    <property type="molecule type" value="Genomic_DNA"/>
</dbReference>
<comment type="similarity">
    <text evidence="1">Belongs to the AfsR/DnrI/RedD regulatory family.</text>
</comment>
<feature type="domain" description="Bacterial transcriptional activator" evidence="4">
    <location>
        <begin position="98"/>
        <end position="243"/>
    </location>
</feature>
<keyword evidence="2" id="KW-0238">DNA-binding</keyword>
<dbReference type="SUPFAM" id="SSF46894">
    <property type="entry name" value="C-terminal effector domain of the bipartite response regulators"/>
    <property type="match status" value="1"/>
</dbReference>
<dbReference type="GO" id="GO:0000160">
    <property type="term" value="P:phosphorelay signal transduction system"/>
    <property type="evidence" value="ECO:0007669"/>
    <property type="project" value="InterPro"/>
</dbReference>
<accession>A0A6G9YBX6</accession>
<reference evidence="5 6" key="1">
    <citation type="journal article" date="2019" name="ACS Chem. Biol.">
        <title>Identification and Mobilization of a Cryptic Antibiotic Biosynthesis Gene Locus from a Human-Pathogenic Nocardia Isolate.</title>
        <authorList>
            <person name="Herisse M."/>
            <person name="Ishida K."/>
            <person name="Porter J.L."/>
            <person name="Howden B."/>
            <person name="Hertweck C."/>
            <person name="Stinear T.P."/>
            <person name="Pidot S.J."/>
        </authorList>
    </citation>
    <scope>NUCLEOTIDE SEQUENCE [LARGE SCALE GENOMIC DNA]</scope>
    <source>
        <strain evidence="5 6">AUSMDU00012717</strain>
    </source>
</reference>
<organism evidence="5 6">
    <name type="scientific">Nocardia arthritidis</name>
    <dbReference type="NCBI Taxonomy" id="228602"/>
    <lineage>
        <taxon>Bacteria</taxon>
        <taxon>Bacillati</taxon>
        <taxon>Actinomycetota</taxon>
        <taxon>Actinomycetes</taxon>
        <taxon>Mycobacteriales</taxon>
        <taxon>Nocardiaceae</taxon>
        <taxon>Nocardia</taxon>
    </lineage>
</organism>
<dbReference type="GO" id="GO:0006355">
    <property type="term" value="P:regulation of DNA-templated transcription"/>
    <property type="evidence" value="ECO:0007669"/>
    <property type="project" value="InterPro"/>
</dbReference>
<evidence type="ECO:0000313" key="5">
    <source>
        <dbReference type="EMBL" id="QIS10513.1"/>
    </source>
</evidence>
<evidence type="ECO:0000259" key="4">
    <source>
        <dbReference type="SMART" id="SM01043"/>
    </source>
</evidence>
<dbReference type="Gene3D" id="1.25.40.10">
    <property type="entry name" value="Tetratricopeptide repeat domain"/>
    <property type="match status" value="1"/>
</dbReference>
<dbReference type="InterPro" id="IPR005158">
    <property type="entry name" value="BTAD"/>
</dbReference>